<keyword evidence="3" id="KW-0963">Cytoplasm</keyword>
<feature type="region of interest" description="Disordered" evidence="6">
    <location>
        <begin position="832"/>
        <end position="851"/>
    </location>
</feature>
<dbReference type="EMBL" id="MLFT02001079">
    <property type="protein sequence ID" value="PHT26015.1"/>
    <property type="molecule type" value="Genomic_DNA"/>
</dbReference>
<gene>
    <name evidence="8" type="ORF">CQW23_34369</name>
</gene>
<dbReference type="PANTHER" id="PTHR47067:SF6">
    <property type="entry name" value="PROTEIN WVD2-LIKE 7"/>
    <property type="match status" value="1"/>
</dbReference>
<dbReference type="InterPro" id="IPR044216">
    <property type="entry name" value="WDL7"/>
</dbReference>
<feature type="compositionally biased region" description="Basic and acidic residues" evidence="6">
    <location>
        <begin position="836"/>
        <end position="848"/>
    </location>
</feature>
<reference evidence="8" key="1">
    <citation type="journal article" date="2017" name="Genome Biol.">
        <title>New reference genome sequences of hot pepper reveal the massive evolution of plant disease-resistance genes by retroduplication.</title>
        <authorList>
            <person name="Kim S."/>
            <person name="Park J."/>
            <person name="Yeom S.I."/>
            <person name="Kim Y.M."/>
            <person name="Seo E."/>
            <person name="Kim K.T."/>
            <person name="Kim M.S."/>
            <person name="Lee J.M."/>
            <person name="Cheong K."/>
            <person name="Shin H.S."/>
            <person name="Kim S.B."/>
            <person name="Han K."/>
            <person name="Lee J."/>
            <person name="Park M."/>
            <person name="Lee H.A."/>
            <person name="Lee H.Y."/>
            <person name="Lee Y."/>
            <person name="Oh S."/>
            <person name="Lee J.H."/>
            <person name="Choi E."/>
            <person name="Choi E."/>
            <person name="Lee S.E."/>
            <person name="Jeon J."/>
            <person name="Kim H."/>
            <person name="Choi G."/>
            <person name="Song H."/>
            <person name="Lee J."/>
            <person name="Lee S.C."/>
            <person name="Kwon J.K."/>
            <person name="Lee H.Y."/>
            <person name="Koo N."/>
            <person name="Hong Y."/>
            <person name="Kim R.W."/>
            <person name="Kang W.H."/>
            <person name="Huh J.H."/>
            <person name="Kang B.C."/>
            <person name="Yang T.J."/>
            <person name="Lee Y.H."/>
            <person name="Bennetzen J.L."/>
            <person name="Choi D."/>
        </authorList>
    </citation>
    <scope>NUCLEOTIDE SEQUENCE [LARGE SCALE GENOMIC DNA]</scope>
    <source>
        <strain evidence="8">PBC81</strain>
        <tissue evidence="8">Leaf</tissue>
    </source>
</reference>
<dbReference type="STRING" id="33114.A0A2G2UZ46"/>
<evidence type="ECO:0000256" key="6">
    <source>
        <dbReference type="SAM" id="MobiDB-lite"/>
    </source>
</evidence>
<feature type="region of interest" description="Disordered" evidence="6">
    <location>
        <begin position="1063"/>
        <end position="1094"/>
    </location>
</feature>
<dbReference type="InterPro" id="IPR016064">
    <property type="entry name" value="NAD/diacylglycerol_kinase_sf"/>
</dbReference>
<dbReference type="SUPFAM" id="SSF111331">
    <property type="entry name" value="NAD kinase/diacylglycerol kinase-like"/>
    <property type="match status" value="2"/>
</dbReference>
<dbReference type="Gene3D" id="2.60.200.40">
    <property type="match status" value="1"/>
</dbReference>
<reference evidence="8" key="2">
    <citation type="journal article" date="2017" name="J. Anim. Genet.">
        <title>Multiple reference genome sequences of hot pepper reveal the massive evolution of plant disease resistance genes by retroduplication.</title>
        <authorList>
            <person name="Kim S."/>
            <person name="Park J."/>
            <person name="Yeom S.-I."/>
            <person name="Kim Y.-M."/>
            <person name="Seo E."/>
            <person name="Kim K.-T."/>
            <person name="Kim M.-S."/>
            <person name="Lee J.M."/>
            <person name="Cheong K."/>
            <person name="Shin H.-S."/>
            <person name="Kim S.-B."/>
            <person name="Han K."/>
            <person name="Lee J."/>
            <person name="Park M."/>
            <person name="Lee H.-A."/>
            <person name="Lee H.-Y."/>
            <person name="Lee Y."/>
            <person name="Oh S."/>
            <person name="Lee J.H."/>
            <person name="Choi E."/>
            <person name="Choi E."/>
            <person name="Lee S.E."/>
            <person name="Jeon J."/>
            <person name="Kim H."/>
            <person name="Choi G."/>
            <person name="Song H."/>
            <person name="Lee J."/>
            <person name="Lee S.-C."/>
            <person name="Kwon J.-K."/>
            <person name="Lee H.-Y."/>
            <person name="Koo N."/>
            <person name="Hong Y."/>
            <person name="Kim R.W."/>
            <person name="Kang W.-H."/>
            <person name="Huh J.H."/>
            <person name="Kang B.-C."/>
            <person name="Yang T.-J."/>
            <person name="Lee Y.-H."/>
            <person name="Bennetzen J.L."/>
            <person name="Choi D."/>
        </authorList>
    </citation>
    <scope>NUCLEOTIDE SEQUENCE [LARGE SCALE GENOMIC DNA]</scope>
    <source>
        <strain evidence="8">cv. PBC81</strain>
    </source>
</reference>
<proteinExistence type="inferred from homology"/>
<feature type="region of interest" description="Disordered" evidence="6">
    <location>
        <begin position="629"/>
        <end position="661"/>
    </location>
</feature>
<comment type="subcellular location">
    <subcellularLocation>
        <location evidence="1">Cytoplasm</location>
        <location evidence="1">Cytoskeleton</location>
    </subcellularLocation>
</comment>
<keyword evidence="4" id="KW-0493">Microtubule</keyword>
<dbReference type="AlphaFoldDB" id="A0A2G2UZ46"/>
<dbReference type="Gene3D" id="3.40.50.10330">
    <property type="entry name" value="Probable inorganic polyphosphate/atp-NAD kinase, domain 1"/>
    <property type="match status" value="1"/>
</dbReference>
<feature type="region of interest" description="Disordered" evidence="6">
    <location>
        <begin position="549"/>
        <end position="572"/>
    </location>
</feature>
<comment type="caution">
    <text evidence="8">The sequence shown here is derived from an EMBL/GenBank/DDBJ whole genome shotgun (WGS) entry which is preliminary data.</text>
</comment>
<evidence type="ECO:0000256" key="1">
    <source>
        <dbReference type="ARBA" id="ARBA00004245"/>
    </source>
</evidence>
<keyword evidence="5" id="KW-0206">Cytoskeleton</keyword>
<evidence type="ECO:0000256" key="4">
    <source>
        <dbReference type="ARBA" id="ARBA00022701"/>
    </source>
</evidence>
<dbReference type="PANTHER" id="PTHR47067">
    <property type="entry name" value="TPX2 (TARGETING PROTEIN FOR XKLP2) PROTEIN FAMILY-RELATED"/>
    <property type="match status" value="1"/>
</dbReference>
<accession>A0A2G2UZ46</accession>
<evidence type="ECO:0000313" key="8">
    <source>
        <dbReference type="EMBL" id="PHT26015.1"/>
    </source>
</evidence>
<dbReference type="GO" id="GO:0005874">
    <property type="term" value="C:microtubule"/>
    <property type="evidence" value="ECO:0007669"/>
    <property type="project" value="UniProtKB-KW"/>
</dbReference>
<name>A0A2G2UZ46_CAPBA</name>
<feature type="domain" description="TPX2 C-terminal" evidence="7">
    <location>
        <begin position="747"/>
        <end position="780"/>
    </location>
</feature>
<sequence>MFELLVHTRLESKRERNVRVTLFRLLIHTPVEPKHDQGADPSSCFSVSKSETTLYFSDIYSAEFVDWGLVREAAFLGQSFEMYRFTVRGVQKSKTQPSVLVPSSYTFGHKYSQTCKMWVNRINDLLKMDAERPKNLLVLVNPKSGKGLGCKVWETVAPTFSQAKVKTKGGDGFFNEILNGLLLSRHKCSYPPSPTELNHPIENNGSGLVLETNVDIRDPSDSGEDESPLLKQSTNLMYPELQEPEKIPAKQNDRKVRRRIFCSTTRARDAMTSALQIVLAKSVCLDIAQVVRWKKTSISKDEPSVRYAASFAGYGFYGDVITESEKYRWMGPKRYDYAGTKVFLSHRSYEAEVAYVEVESEKKNTGLDKASGGWTKGLWSLLKKSERVACRANCNICKTKAGHTSAKCPRIRPATIPTPPNEPAYKLPLFQPLLGQPRVLVRQTVAEIRNYEIIRVFPGLMSPYDLNFLVVLCVLCMILDSKFADWWQFGSISFGRFENEVLCWERRSSFTQNRYLEEVEKCIKPGSVTEKRAYFEELFRRRALLSQSSSDCQDGADSQASNDGSKNTDYEGDFEHVNEIGHSSCFVENHDRAATLLENGKYQASENEGYARRLEHVNEVGHSARFDENYDSSTHLSKNGKYQADNTGYGGDSERVNEVSSGSKVDVLNQHKSTEEQPIARKVVASRASCTERVSHRLYQSVNRDKESVNSHQPVVKQNVSSFRFKTEERARKRTEARTNFLCLLDKENKEAEIKQLRRNLNFKATPMPAFYHEPGHRSEENKDGQSWEETGARAAVRVRWRMDRKREILDVLRSKPVIFCVETRSNTPMPAFYREPGRRSEENKDGQSWEEAGARAAVRGRWRMDRKREIQDVLRFVYKLFLLVYGRSNTPMPAFYREPGRRLEENKDGQSWEEAGARAAVRGRWRMDRKREIQDVLRFVYKLFLLVYGRRNTPMPAFYREPGRRSEENKDGQSWKEAGARAAVRGRWRMDRKREILDVLRAKPVIFCVETRFVYKLFLLVYGRSNHSPVILLKASENEGYAGRLEHVNEVSHSARFDENYDSSTHLSKNGKYQADNTGYGGDSERVNEVSSGSKADVLNQHKSTEEQPIARKVIASRASCTERVSHRLYQSVNRDKESVNSRQPVVKQNGSTFRFKTEERARKRKDARTNFLCLLDKVQTSYKT</sequence>
<dbReference type="InterPro" id="IPR027329">
    <property type="entry name" value="TPX2_C"/>
</dbReference>
<protein>
    <recommendedName>
        <fullName evidence="7">TPX2 C-terminal domain-containing protein</fullName>
    </recommendedName>
</protein>
<dbReference type="OrthoDB" id="1291193at2759"/>
<dbReference type="InterPro" id="IPR017438">
    <property type="entry name" value="ATP-NAD_kinase_N"/>
</dbReference>
<comment type="similarity">
    <text evidence="2">Belongs to the TPX2 family.</text>
</comment>
<evidence type="ECO:0000259" key="7">
    <source>
        <dbReference type="Pfam" id="PF06886"/>
    </source>
</evidence>
<feature type="compositionally biased region" description="Polar residues" evidence="6">
    <location>
        <begin position="549"/>
        <end position="565"/>
    </location>
</feature>
<organism evidence="8">
    <name type="scientific">Capsicum baccatum</name>
    <name type="common">Peruvian pepper</name>
    <dbReference type="NCBI Taxonomy" id="33114"/>
    <lineage>
        <taxon>Eukaryota</taxon>
        <taxon>Viridiplantae</taxon>
        <taxon>Streptophyta</taxon>
        <taxon>Embryophyta</taxon>
        <taxon>Tracheophyta</taxon>
        <taxon>Spermatophyta</taxon>
        <taxon>Magnoliopsida</taxon>
        <taxon>eudicotyledons</taxon>
        <taxon>Gunneridae</taxon>
        <taxon>Pentapetalae</taxon>
        <taxon>asterids</taxon>
        <taxon>lamiids</taxon>
        <taxon>Solanales</taxon>
        <taxon>Solanaceae</taxon>
        <taxon>Solanoideae</taxon>
        <taxon>Capsiceae</taxon>
        <taxon>Capsicum</taxon>
    </lineage>
</organism>
<dbReference type="Pfam" id="PF06886">
    <property type="entry name" value="TPX2"/>
    <property type="match status" value="1"/>
</dbReference>
<evidence type="ECO:0000256" key="3">
    <source>
        <dbReference type="ARBA" id="ARBA00022490"/>
    </source>
</evidence>
<evidence type="ECO:0000256" key="2">
    <source>
        <dbReference type="ARBA" id="ARBA00005885"/>
    </source>
</evidence>
<evidence type="ECO:0000256" key="5">
    <source>
        <dbReference type="ARBA" id="ARBA00023212"/>
    </source>
</evidence>